<dbReference type="Proteomes" id="UP000199376">
    <property type="component" value="Unassembled WGS sequence"/>
</dbReference>
<reference evidence="2 3" key="1">
    <citation type="submission" date="2016-10" db="EMBL/GenBank/DDBJ databases">
        <authorList>
            <person name="de Groot N.N."/>
        </authorList>
    </citation>
    <scope>NUCLEOTIDE SEQUENCE [LARGE SCALE GENOMIC DNA]</scope>
    <source>
        <strain evidence="2 3">DSM 19113</strain>
    </source>
</reference>
<evidence type="ECO:0000313" key="3">
    <source>
        <dbReference type="Proteomes" id="UP000199376"/>
    </source>
</evidence>
<protein>
    <submittedName>
        <fullName evidence="2">Sugar efflux transporter for intercellular exchange</fullName>
    </submittedName>
</protein>
<keyword evidence="1" id="KW-1133">Transmembrane helix</keyword>
<accession>A0A1I1E2S8</accession>
<gene>
    <name evidence="2" type="ORF">SAMN05660453_0169</name>
</gene>
<dbReference type="EMBL" id="FOLI01000001">
    <property type="protein sequence ID" value="SFB79133.1"/>
    <property type="molecule type" value="Genomic_DNA"/>
</dbReference>
<dbReference type="InterPro" id="IPR004316">
    <property type="entry name" value="SWEET_rpt"/>
</dbReference>
<evidence type="ECO:0000313" key="2">
    <source>
        <dbReference type="EMBL" id="SFB79133.1"/>
    </source>
</evidence>
<sequence length="106" mass="11956">MGMRVDNYVDPKDKKPVDAKRIKMLKLFSKVATATCILMYVSYIPQIMSNFSGNPVNPVQPAVAMINATLWTGYGWLKTYKDWPIIISNIPGVFFGLVTIVTIYVH</sequence>
<organism evidence="2 3">
    <name type="scientific">Fructobacillus durionis</name>
    <dbReference type="NCBI Taxonomy" id="283737"/>
    <lineage>
        <taxon>Bacteria</taxon>
        <taxon>Bacillati</taxon>
        <taxon>Bacillota</taxon>
        <taxon>Bacilli</taxon>
        <taxon>Lactobacillales</taxon>
        <taxon>Lactobacillaceae</taxon>
        <taxon>Fructobacillus</taxon>
    </lineage>
</organism>
<dbReference type="Pfam" id="PF03083">
    <property type="entry name" value="MtN3_slv"/>
    <property type="match status" value="1"/>
</dbReference>
<name>A0A1I1E2S8_9LACO</name>
<evidence type="ECO:0000256" key="1">
    <source>
        <dbReference type="SAM" id="Phobius"/>
    </source>
</evidence>
<dbReference type="STRING" id="283737.SAMN05660453_0169"/>
<feature type="transmembrane region" description="Helical" evidence="1">
    <location>
        <begin position="84"/>
        <end position="105"/>
    </location>
</feature>
<dbReference type="Gene3D" id="1.20.1280.290">
    <property type="match status" value="1"/>
</dbReference>
<dbReference type="AlphaFoldDB" id="A0A1I1E2S8"/>
<keyword evidence="1" id="KW-0472">Membrane</keyword>
<keyword evidence="1" id="KW-0812">Transmembrane</keyword>
<proteinExistence type="predicted"/>
<keyword evidence="3" id="KW-1185">Reference proteome</keyword>
<feature type="transmembrane region" description="Helical" evidence="1">
    <location>
        <begin position="27"/>
        <end position="47"/>
    </location>
</feature>
<dbReference type="GO" id="GO:0016020">
    <property type="term" value="C:membrane"/>
    <property type="evidence" value="ECO:0007669"/>
    <property type="project" value="InterPro"/>
</dbReference>